<dbReference type="AlphaFoldDB" id="A0A1I5Q8Y6"/>
<feature type="region of interest" description="Disordered" evidence="1">
    <location>
        <begin position="1"/>
        <end position="38"/>
    </location>
</feature>
<gene>
    <name evidence="2" type="ORF">SAMN04488047_106126</name>
</gene>
<accession>A0A1I5Q8Y6</accession>
<evidence type="ECO:0000313" key="2">
    <source>
        <dbReference type="EMBL" id="SFP42764.1"/>
    </source>
</evidence>
<dbReference type="RefSeq" id="WP_177215117.1">
    <property type="nucleotide sequence ID" value="NZ_FOXA01000006.1"/>
</dbReference>
<reference evidence="2 3" key="1">
    <citation type="submission" date="2016-10" db="EMBL/GenBank/DDBJ databases">
        <authorList>
            <person name="de Groot N.N."/>
        </authorList>
    </citation>
    <scope>NUCLEOTIDE SEQUENCE [LARGE SCALE GENOMIC DNA]</scope>
    <source>
        <strain evidence="2 3">DSM 19547</strain>
    </source>
</reference>
<keyword evidence="3" id="KW-1185">Reference proteome</keyword>
<sequence length="364" mass="38293">MAGADDPDAQRDPTSAGDGDAWFLRQPPEDAAWDMPGPRAELRPDGPRAEAWIAAQARCAVPLARAAAAFGALDEALRQGGAGLRRRVVLMEVAELSWHLGDRVPVDRLGLYLAARLSTAADDARALMRAGWAVRRLSGGGQGPLGSGDAAAAGALADFLGRRIGGDPAADADPAGSPRGEEFRLLSEDWARAVLEAEALHPAARACFARAAWEAADVSGDDTGLEGAVVAARLGADGARGGATFLPVALGGPGAFEGRGDAQERLEAWLASVERACLRALMEADRLSAWTARAREAISDLSGRTPPRIIAALSAWPLASAPMLEAETGASRAAVQRNMKTFEERGLVHEVTGQERFRFWRARL</sequence>
<proteinExistence type="predicted"/>
<evidence type="ECO:0000256" key="1">
    <source>
        <dbReference type="SAM" id="MobiDB-lite"/>
    </source>
</evidence>
<name>A0A1I5Q8Y6_9RHOB</name>
<dbReference type="Proteomes" id="UP000199356">
    <property type="component" value="Unassembled WGS sequence"/>
</dbReference>
<evidence type="ECO:0008006" key="4">
    <source>
        <dbReference type="Google" id="ProtNLM"/>
    </source>
</evidence>
<dbReference type="EMBL" id="FOXA01000006">
    <property type="protein sequence ID" value="SFP42764.1"/>
    <property type="molecule type" value="Genomic_DNA"/>
</dbReference>
<evidence type="ECO:0000313" key="3">
    <source>
        <dbReference type="Proteomes" id="UP000199356"/>
    </source>
</evidence>
<protein>
    <recommendedName>
        <fullName evidence="4">HTH DNA binding domain-containing protein</fullName>
    </recommendedName>
</protein>
<organism evidence="2 3">
    <name type="scientific">Tranquillimonas alkanivorans</name>
    <dbReference type="NCBI Taxonomy" id="441119"/>
    <lineage>
        <taxon>Bacteria</taxon>
        <taxon>Pseudomonadati</taxon>
        <taxon>Pseudomonadota</taxon>
        <taxon>Alphaproteobacteria</taxon>
        <taxon>Rhodobacterales</taxon>
        <taxon>Roseobacteraceae</taxon>
        <taxon>Tranquillimonas</taxon>
    </lineage>
</organism>